<keyword evidence="10" id="KW-0234">DNA repair</keyword>
<sequence>MAAARPLGRRRPVARTTSGPRKGRSVYPDAIRVTGARQHNLKSVDVEIPKGQFTVVTGVSGSGKSSLVFDTIAAEAQRQLNETFSAFQRGFLPSYGQPDADLIEHLSPAIVVDQKRLGGGSRSTLGTISDIAPLLRLLFSRAGEPWVGYAHTFSFNDPEGMCPRCQGLGDVVDVDLDAFVDWSRSLNEGALRHPNFKVGTWMWQVYANSGRFDPDKPLAEYTDAECHDLLFATEGRVPIGDGPAQVNASYEGAATKFRRLSIERDVAEMSERTREIAARFTTSRSCPACEGARLNDTVLGCRVHGYNIAEMAAMEARELHMLLDELDLPGAGPVAGHLRERVGHLVDMGLGYLSLDRRTATLSGGESQRIKMVRHLTSSLTDMLYVFDEPTVGLHARDVDRFVALLLELRDKGNTVLVVEHDRDVITAADHVVDIGPGAGIDGGEVVFTGAVAALATAATPTGEHVRRLPTLRQDPREPAGVLEIRNAYQHNLRGLDLDLPAGTLTVVSGVAGSGKSSLVHGAFVAGHTDAIVVDQTAVSTNRRSNTATYTGMLDPIRKAFARANGVSASLFSANSTGACPSCQGLGVIYTDLAFLEGFTSTCDACGGQRFTDDVLAHRLRGASIGDVLEMTAGVALDFFTVERKVQTILGAIVDVGLDYLRLGQPLTTLSGGECQRIKLAAQLHREGAVYVLDEPTTGLHASDIDTLLAVLDRLVDGGNTVLVIEHDLQVIAHADWVVDLGPEGGDDGGAVLFEGPPTDLLRASGSHTAAALRRAVDRS</sequence>
<dbReference type="InterPro" id="IPR003439">
    <property type="entry name" value="ABC_transporter-like_ATP-bd"/>
</dbReference>
<feature type="domain" description="ABC transporter" evidence="15">
    <location>
        <begin position="466"/>
        <end position="774"/>
    </location>
</feature>
<protein>
    <recommendedName>
        <fullName evidence="12">UvrABC system protein A</fullName>
    </recommendedName>
    <alternativeName>
        <fullName evidence="13">Excinuclease ABC subunit A</fullName>
    </alternativeName>
</protein>
<evidence type="ECO:0000313" key="17">
    <source>
        <dbReference type="Proteomes" id="UP000291469"/>
    </source>
</evidence>
<organism evidence="16 17">
    <name type="scientific">Egibacter rhizosphaerae</name>
    <dbReference type="NCBI Taxonomy" id="1670831"/>
    <lineage>
        <taxon>Bacteria</taxon>
        <taxon>Bacillati</taxon>
        <taxon>Actinomycetota</taxon>
        <taxon>Nitriliruptoria</taxon>
        <taxon>Egibacterales</taxon>
        <taxon>Egibacteraceae</taxon>
        <taxon>Egibacter</taxon>
    </lineage>
</organism>
<keyword evidence="3" id="KW-0677">Repeat</keyword>
<evidence type="ECO:0000256" key="11">
    <source>
        <dbReference type="ARBA" id="ARBA00038000"/>
    </source>
</evidence>
<evidence type="ECO:0000256" key="9">
    <source>
        <dbReference type="ARBA" id="ARBA00023125"/>
    </source>
</evidence>
<dbReference type="KEGG" id="erz:ER308_10125"/>
<keyword evidence="17" id="KW-1185">Reference proteome</keyword>
<dbReference type="GO" id="GO:0006281">
    <property type="term" value="P:DNA repair"/>
    <property type="evidence" value="ECO:0007669"/>
    <property type="project" value="UniProtKB-KW"/>
</dbReference>
<dbReference type="InterPro" id="IPR027417">
    <property type="entry name" value="P-loop_NTPase"/>
</dbReference>
<keyword evidence="6" id="KW-0228">DNA excision</keyword>
<evidence type="ECO:0000259" key="15">
    <source>
        <dbReference type="PROSITE" id="PS50893"/>
    </source>
</evidence>
<comment type="subcellular location">
    <subcellularLocation>
        <location evidence="1">Cytoplasm</location>
    </subcellularLocation>
</comment>
<dbReference type="GO" id="GO:0003677">
    <property type="term" value="F:DNA binding"/>
    <property type="evidence" value="ECO:0007669"/>
    <property type="project" value="UniProtKB-KW"/>
</dbReference>
<dbReference type="Gene3D" id="1.20.1580.10">
    <property type="entry name" value="ABC transporter ATPase like domain"/>
    <property type="match status" value="2"/>
</dbReference>
<evidence type="ECO:0000256" key="6">
    <source>
        <dbReference type="ARBA" id="ARBA00022769"/>
    </source>
</evidence>
<keyword evidence="9" id="KW-0238">DNA-binding</keyword>
<dbReference type="Gene3D" id="1.10.8.280">
    <property type="entry name" value="ABC transporter ATPase domain-like"/>
    <property type="match status" value="1"/>
</dbReference>
<dbReference type="OrthoDB" id="9809851at2"/>
<evidence type="ECO:0000256" key="1">
    <source>
        <dbReference type="ARBA" id="ARBA00004496"/>
    </source>
</evidence>
<evidence type="ECO:0000256" key="14">
    <source>
        <dbReference type="SAM" id="MobiDB-lite"/>
    </source>
</evidence>
<dbReference type="GO" id="GO:0004518">
    <property type="term" value="F:nuclease activity"/>
    <property type="evidence" value="ECO:0007669"/>
    <property type="project" value="UniProtKB-KW"/>
</dbReference>
<dbReference type="AlphaFoldDB" id="A0A411YF80"/>
<proteinExistence type="inferred from homology"/>
<evidence type="ECO:0000256" key="5">
    <source>
        <dbReference type="ARBA" id="ARBA00022763"/>
    </source>
</evidence>
<dbReference type="SUPFAM" id="SSF52540">
    <property type="entry name" value="P-loop containing nucleoside triphosphate hydrolases"/>
    <property type="match status" value="2"/>
</dbReference>
<evidence type="ECO:0000256" key="3">
    <source>
        <dbReference type="ARBA" id="ARBA00022737"/>
    </source>
</evidence>
<evidence type="ECO:0000256" key="7">
    <source>
        <dbReference type="ARBA" id="ARBA00022840"/>
    </source>
</evidence>
<evidence type="ECO:0000256" key="8">
    <source>
        <dbReference type="ARBA" id="ARBA00022881"/>
    </source>
</evidence>
<name>A0A411YF80_9ACTN</name>
<dbReference type="Proteomes" id="UP000291469">
    <property type="component" value="Chromosome"/>
</dbReference>
<dbReference type="GO" id="GO:0016887">
    <property type="term" value="F:ATP hydrolysis activity"/>
    <property type="evidence" value="ECO:0007669"/>
    <property type="project" value="InterPro"/>
</dbReference>
<dbReference type="CDD" id="cd03270">
    <property type="entry name" value="ABC_UvrA_I"/>
    <property type="match status" value="1"/>
</dbReference>
<dbReference type="InterPro" id="IPR017871">
    <property type="entry name" value="ABC_transporter-like_CS"/>
</dbReference>
<dbReference type="GO" id="GO:0005737">
    <property type="term" value="C:cytoplasm"/>
    <property type="evidence" value="ECO:0007669"/>
    <property type="project" value="UniProtKB-SubCell"/>
</dbReference>
<evidence type="ECO:0000256" key="2">
    <source>
        <dbReference type="ARBA" id="ARBA00022490"/>
    </source>
</evidence>
<dbReference type="GO" id="GO:0005524">
    <property type="term" value="F:ATP binding"/>
    <property type="evidence" value="ECO:0007669"/>
    <property type="project" value="UniProtKB-KW"/>
</dbReference>
<evidence type="ECO:0000256" key="12">
    <source>
        <dbReference type="ARBA" id="ARBA00039316"/>
    </source>
</evidence>
<keyword evidence="7" id="KW-0067">ATP-binding</keyword>
<gene>
    <name evidence="16" type="ORF">ER308_10125</name>
</gene>
<dbReference type="EMBL" id="CP036402">
    <property type="protein sequence ID" value="QBI19880.1"/>
    <property type="molecule type" value="Genomic_DNA"/>
</dbReference>
<keyword evidence="5" id="KW-0227">DNA damage</keyword>
<dbReference type="Gene3D" id="3.40.50.300">
    <property type="entry name" value="P-loop containing nucleotide triphosphate hydrolases"/>
    <property type="match status" value="2"/>
</dbReference>
<evidence type="ECO:0000256" key="13">
    <source>
        <dbReference type="ARBA" id="ARBA00042156"/>
    </source>
</evidence>
<accession>A0A411YF80</accession>
<feature type="region of interest" description="Disordered" evidence="14">
    <location>
        <begin position="1"/>
        <end position="26"/>
    </location>
</feature>
<dbReference type="PANTHER" id="PTHR43152:SF2">
    <property type="entry name" value="DRUG RESISTANCE ABC TRANSPORTER"/>
    <property type="match status" value="1"/>
</dbReference>
<comment type="similarity">
    <text evidence="11">Belongs to the ABC transporter superfamily. UvrA family.</text>
</comment>
<keyword evidence="2" id="KW-0963">Cytoplasm</keyword>
<keyword evidence="8" id="KW-0267">Excision nuclease</keyword>
<keyword evidence="4" id="KW-0547">Nucleotide-binding</keyword>
<dbReference type="PROSITE" id="PS50893">
    <property type="entry name" value="ABC_TRANSPORTER_2"/>
    <property type="match status" value="2"/>
</dbReference>
<evidence type="ECO:0000313" key="16">
    <source>
        <dbReference type="EMBL" id="QBI19880.1"/>
    </source>
</evidence>
<evidence type="ECO:0000256" key="10">
    <source>
        <dbReference type="ARBA" id="ARBA00023204"/>
    </source>
</evidence>
<dbReference type="Pfam" id="PF00005">
    <property type="entry name" value="ABC_tran"/>
    <property type="match status" value="1"/>
</dbReference>
<evidence type="ECO:0000256" key="4">
    <source>
        <dbReference type="ARBA" id="ARBA00022741"/>
    </source>
</evidence>
<dbReference type="PROSITE" id="PS00211">
    <property type="entry name" value="ABC_TRANSPORTER_1"/>
    <property type="match status" value="1"/>
</dbReference>
<reference evidence="16 17" key="1">
    <citation type="submission" date="2019-01" db="EMBL/GenBank/DDBJ databases">
        <title>Egibacter rhizosphaerae EGI 80759T.</title>
        <authorList>
            <person name="Chen D.-D."/>
            <person name="Tian Y."/>
            <person name="Jiao J.-Y."/>
            <person name="Zhang X.-T."/>
            <person name="Zhang Y.-G."/>
            <person name="Zhang Y."/>
            <person name="Xiao M."/>
            <person name="Shu W.-S."/>
            <person name="Li W.-J."/>
        </authorList>
    </citation>
    <scope>NUCLEOTIDE SEQUENCE [LARGE SCALE GENOMIC DNA]</scope>
    <source>
        <strain evidence="16 17">EGI 80759</strain>
    </source>
</reference>
<feature type="domain" description="ABC transporter" evidence="15">
    <location>
        <begin position="26"/>
        <end position="462"/>
    </location>
</feature>
<dbReference type="PANTHER" id="PTHR43152">
    <property type="entry name" value="UVRABC SYSTEM PROTEIN A"/>
    <property type="match status" value="1"/>
</dbReference>